<feature type="domain" description="Transposable element P transposase-like RNase H" evidence="1">
    <location>
        <begin position="106"/>
        <end position="213"/>
    </location>
</feature>
<dbReference type="OrthoDB" id="6628246at2759"/>
<organism evidence="3 4">
    <name type="scientific">Aphis glycines</name>
    <name type="common">Soybean aphid</name>
    <dbReference type="NCBI Taxonomy" id="307491"/>
    <lineage>
        <taxon>Eukaryota</taxon>
        <taxon>Metazoa</taxon>
        <taxon>Ecdysozoa</taxon>
        <taxon>Arthropoda</taxon>
        <taxon>Hexapoda</taxon>
        <taxon>Insecta</taxon>
        <taxon>Pterygota</taxon>
        <taxon>Neoptera</taxon>
        <taxon>Paraneoptera</taxon>
        <taxon>Hemiptera</taxon>
        <taxon>Sternorrhyncha</taxon>
        <taxon>Aphidomorpha</taxon>
        <taxon>Aphidoidea</taxon>
        <taxon>Aphididae</taxon>
        <taxon>Aphidini</taxon>
        <taxon>Aphis</taxon>
        <taxon>Aphis</taxon>
    </lineage>
</organism>
<evidence type="ECO:0000313" key="3">
    <source>
        <dbReference type="EMBL" id="KAE9526262.1"/>
    </source>
</evidence>
<evidence type="ECO:0008006" key="5">
    <source>
        <dbReference type="Google" id="ProtNLM"/>
    </source>
</evidence>
<dbReference type="InterPro" id="IPR048365">
    <property type="entry name" value="TNP-like_RNaseH_N"/>
</dbReference>
<reference evidence="3 4" key="1">
    <citation type="submission" date="2019-08" db="EMBL/GenBank/DDBJ databases">
        <title>The genome of the soybean aphid Biotype 1, its phylome, world population structure and adaptation to the North American continent.</title>
        <authorList>
            <person name="Giordano R."/>
            <person name="Donthu R.K."/>
            <person name="Hernandez A.G."/>
            <person name="Wright C.L."/>
            <person name="Zimin A.V."/>
        </authorList>
    </citation>
    <scope>NUCLEOTIDE SEQUENCE [LARGE SCALE GENOMIC DNA]</scope>
    <source>
        <tissue evidence="3">Whole aphids</tissue>
    </source>
</reference>
<dbReference type="Pfam" id="PF21788">
    <property type="entry name" value="TNP-like_GBD"/>
    <property type="match status" value="1"/>
</dbReference>
<dbReference type="EMBL" id="VYZN01000055">
    <property type="protein sequence ID" value="KAE9526262.1"/>
    <property type="molecule type" value="Genomic_DNA"/>
</dbReference>
<protein>
    <recommendedName>
        <fullName evidence="5">Transposable element P transposase</fullName>
    </recommendedName>
</protein>
<keyword evidence="4" id="KW-1185">Reference proteome</keyword>
<sequence length="413" mass="47864">MNILKNVYFLFHVSEIRRFDFLYIDDKNRRLVLTLHFGQKSNGTKTKEIGRFVGKIFANPSLLVTNSLIRPLIRVLTYKCHDEFVHVSTFGNYAISIKMDYLEIIFHQITSIGELMSLTDKLTVLSFDETYISSKICFDKQNEQVLGSYKCVQTVVARGLVSNWKQPIYYSFDTAMTKDLLLNIIKELYSIGYETISIVNDMGPKNMCLWRDLNIAIENTSFEHPCSKQLIHIFADVPHLVKLTRNHFLDKGLILSNGTFVGKNIFQELINLDSKHDYRLAHKISERHILVNGPRRMNVRLAVQLLSNSVSKAIAYYGENKYIDKYNWKNVAEMISLFNKWFDLFNTNSKFDHGVESYGLNLNSQNGILDEMSSFIENMRVYNMKSGGKQKNMLPFQKGILIYNSSLKKLFLD</sequence>
<evidence type="ECO:0000313" key="4">
    <source>
        <dbReference type="Proteomes" id="UP000475862"/>
    </source>
</evidence>
<dbReference type="Pfam" id="PF21787">
    <property type="entry name" value="TNP-like_RNaseH_N"/>
    <property type="match status" value="1"/>
</dbReference>
<accession>A0A6G0T6P2</accession>
<feature type="domain" description="Transposable element P transposase-like GTP-binding insertion" evidence="2">
    <location>
        <begin position="239"/>
        <end position="356"/>
    </location>
</feature>
<dbReference type="Proteomes" id="UP000475862">
    <property type="component" value="Unassembled WGS sequence"/>
</dbReference>
<dbReference type="AlphaFoldDB" id="A0A6G0T6P2"/>
<evidence type="ECO:0000259" key="1">
    <source>
        <dbReference type="Pfam" id="PF21787"/>
    </source>
</evidence>
<comment type="caution">
    <text evidence="3">The sequence shown here is derived from an EMBL/GenBank/DDBJ whole genome shotgun (WGS) entry which is preliminary data.</text>
</comment>
<evidence type="ECO:0000259" key="2">
    <source>
        <dbReference type="Pfam" id="PF21788"/>
    </source>
</evidence>
<gene>
    <name evidence="3" type="ORF">AGLY_013893</name>
</gene>
<dbReference type="InterPro" id="IPR048366">
    <property type="entry name" value="TNP-like_GBD"/>
</dbReference>
<proteinExistence type="predicted"/>
<name>A0A6G0T6P2_APHGL</name>